<comment type="cofactor">
    <cofactor evidence="1 7">
        <name>Mg(2+)</name>
        <dbReference type="ChEBI" id="CHEBI:18420"/>
    </cofactor>
</comment>
<dbReference type="EMBL" id="LIZX01000004">
    <property type="protein sequence ID" value="KPJ70236.1"/>
    <property type="molecule type" value="Genomic_DNA"/>
</dbReference>
<gene>
    <name evidence="8" type="ORF">AMJ44_00550</name>
</gene>
<dbReference type="PANTHER" id="PTHR21485:SF3">
    <property type="entry name" value="N-ACYLNEURAMINATE CYTIDYLYLTRANSFERASE"/>
    <property type="match status" value="1"/>
</dbReference>
<protein>
    <submittedName>
        <fullName evidence="8">3-deoxy-D-manno-octulosonate 8-phosphate phosphatase</fullName>
        <ecNumber evidence="8">3.1.3.45</ecNumber>
    </submittedName>
</protein>
<dbReference type="InterPro" id="IPR036412">
    <property type="entry name" value="HAD-like_sf"/>
</dbReference>
<evidence type="ECO:0000256" key="7">
    <source>
        <dbReference type="PIRSR" id="PIRSR006118-2"/>
    </source>
</evidence>
<sequence length="188" mass="21004">MADRNVLMKDRAQKIRMIIMDVDGTLTDGSLLIMPDGEELKSYNVKDGTGILLARLAGLKTAIITGKRSRSLEKRAEKLQIAEVHQGVLDKKRVLYEIKEKNDLKEEQIAYIGDDLGDLEVIKVVGLAAAVADAHPEIKKHSHFICSKAGGKGAVREFIEFILDAQNKWDVLSSKFKELTKKTFKNKL</sequence>
<evidence type="ECO:0000256" key="3">
    <source>
        <dbReference type="ARBA" id="ARBA00011881"/>
    </source>
</evidence>
<dbReference type="SFLD" id="SFLDG01138">
    <property type="entry name" value="C1.6.2:_Deoxy-d-mannose-octulo"/>
    <property type="match status" value="1"/>
</dbReference>
<organism evidence="8 9">
    <name type="scientific">candidate division WOR-1 bacterium DG_54_3</name>
    <dbReference type="NCBI Taxonomy" id="1703775"/>
    <lineage>
        <taxon>Bacteria</taxon>
        <taxon>Bacillati</taxon>
        <taxon>Saganbacteria</taxon>
    </lineage>
</organism>
<dbReference type="NCBIfam" id="TIGR01670">
    <property type="entry name" value="KdsC-phosphatas"/>
    <property type="match status" value="1"/>
</dbReference>
<evidence type="ECO:0000256" key="1">
    <source>
        <dbReference type="ARBA" id="ARBA00001946"/>
    </source>
</evidence>
<feature type="binding site" evidence="7">
    <location>
        <position position="114"/>
    </location>
    <ligand>
        <name>Mg(2+)</name>
        <dbReference type="ChEBI" id="CHEBI:18420"/>
    </ligand>
</feature>
<dbReference type="GO" id="GO:0008781">
    <property type="term" value="F:N-acylneuraminate cytidylyltransferase activity"/>
    <property type="evidence" value="ECO:0007669"/>
    <property type="project" value="TreeGrafter"/>
</dbReference>
<dbReference type="SFLD" id="SFLDS00003">
    <property type="entry name" value="Haloacid_Dehalogenase"/>
    <property type="match status" value="1"/>
</dbReference>
<dbReference type="InterPro" id="IPR010023">
    <property type="entry name" value="KdsC_fam"/>
</dbReference>
<dbReference type="PATRIC" id="fig|1703775.3.peg.97"/>
<evidence type="ECO:0000313" key="8">
    <source>
        <dbReference type="EMBL" id="KPJ70236.1"/>
    </source>
</evidence>
<dbReference type="InterPro" id="IPR050793">
    <property type="entry name" value="CMP-NeuNAc_synthase"/>
</dbReference>
<name>A0A0S7Y806_UNCSA</name>
<dbReference type="GO" id="GO:0019143">
    <property type="term" value="F:3-deoxy-manno-octulosonate-8-phosphatase activity"/>
    <property type="evidence" value="ECO:0007669"/>
    <property type="project" value="UniProtKB-EC"/>
</dbReference>
<dbReference type="EC" id="3.1.3.45" evidence="8"/>
<reference evidence="8 9" key="1">
    <citation type="journal article" date="2015" name="Microbiome">
        <title>Genomic resolution of linkages in carbon, nitrogen, and sulfur cycling among widespread estuary sediment bacteria.</title>
        <authorList>
            <person name="Baker B.J."/>
            <person name="Lazar C.S."/>
            <person name="Teske A.P."/>
            <person name="Dick G.J."/>
        </authorList>
    </citation>
    <scope>NUCLEOTIDE SEQUENCE [LARGE SCALE GENOMIC DNA]</scope>
    <source>
        <strain evidence="8">DG_54_3</strain>
    </source>
</reference>
<dbReference type="AlphaFoldDB" id="A0A0S7Y806"/>
<accession>A0A0S7Y806</accession>
<keyword evidence="5 8" id="KW-0378">Hydrolase</keyword>
<dbReference type="GO" id="GO:0046872">
    <property type="term" value="F:metal ion binding"/>
    <property type="evidence" value="ECO:0007669"/>
    <property type="project" value="UniProtKB-KW"/>
</dbReference>
<feature type="binding site" evidence="7">
    <location>
        <position position="23"/>
    </location>
    <ligand>
        <name>substrate</name>
    </ligand>
</feature>
<dbReference type="Gene3D" id="3.40.50.1000">
    <property type="entry name" value="HAD superfamily/HAD-like"/>
    <property type="match status" value="1"/>
</dbReference>
<comment type="subunit">
    <text evidence="3">Homotetramer.</text>
</comment>
<dbReference type="SUPFAM" id="SSF56784">
    <property type="entry name" value="HAD-like"/>
    <property type="match status" value="1"/>
</dbReference>
<dbReference type="Pfam" id="PF08282">
    <property type="entry name" value="Hydrolase_3"/>
    <property type="match status" value="1"/>
</dbReference>
<keyword evidence="6 7" id="KW-0460">Magnesium</keyword>
<evidence type="ECO:0000256" key="2">
    <source>
        <dbReference type="ARBA" id="ARBA00005893"/>
    </source>
</evidence>
<comment type="caution">
    <text evidence="8">The sequence shown here is derived from an EMBL/GenBank/DDBJ whole genome shotgun (WGS) entry which is preliminary data.</text>
</comment>
<evidence type="ECO:0000313" key="9">
    <source>
        <dbReference type="Proteomes" id="UP000051861"/>
    </source>
</evidence>
<dbReference type="SFLD" id="SFLDG01136">
    <property type="entry name" value="C1.6:_Phosphoserine_Phosphatas"/>
    <property type="match status" value="1"/>
</dbReference>
<dbReference type="PANTHER" id="PTHR21485">
    <property type="entry name" value="HAD SUPERFAMILY MEMBERS CMAS AND KDSC"/>
    <property type="match status" value="1"/>
</dbReference>
<evidence type="ECO:0000256" key="6">
    <source>
        <dbReference type="ARBA" id="ARBA00022842"/>
    </source>
</evidence>
<feature type="binding site" evidence="7">
    <location>
        <position position="21"/>
    </location>
    <ligand>
        <name>Mg(2+)</name>
        <dbReference type="ChEBI" id="CHEBI:18420"/>
    </ligand>
</feature>
<dbReference type="CDD" id="cd01630">
    <property type="entry name" value="HAD_KDO-like"/>
    <property type="match status" value="1"/>
</dbReference>
<dbReference type="PIRSF" id="PIRSF006118">
    <property type="entry name" value="KDO8-P_Ptase"/>
    <property type="match status" value="1"/>
</dbReference>
<dbReference type="InterPro" id="IPR023214">
    <property type="entry name" value="HAD_sf"/>
</dbReference>
<keyword evidence="4 7" id="KW-0479">Metal-binding</keyword>
<dbReference type="Proteomes" id="UP000051861">
    <property type="component" value="Unassembled WGS sequence"/>
</dbReference>
<dbReference type="FunFam" id="3.40.50.1000:FF:000029">
    <property type="entry name" value="3-deoxy-D-manno-octulosonate 8-phosphate phosphatase KdsC"/>
    <property type="match status" value="1"/>
</dbReference>
<proteinExistence type="inferred from homology"/>
<comment type="similarity">
    <text evidence="2">Belongs to the KdsC family.</text>
</comment>
<evidence type="ECO:0000256" key="5">
    <source>
        <dbReference type="ARBA" id="ARBA00022801"/>
    </source>
</evidence>
<evidence type="ECO:0000256" key="4">
    <source>
        <dbReference type="ARBA" id="ARBA00022723"/>
    </source>
</evidence>